<dbReference type="InterPro" id="IPR036514">
    <property type="entry name" value="SGNH_hydro_sf"/>
</dbReference>
<organism evidence="3 4">
    <name type="scientific">Litchfieldia luteola</name>
    <dbReference type="NCBI Taxonomy" id="682179"/>
    <lineage>
        <taxon>Bacteria</taxon>
        <taxon>Bacillati</taxon>
        <taxon>Bacillota</taxon>
        <taxon>Bacilli</taxon>
        <taxon>Bacillales</taxon>
        <taxon>Bacillaceae</taxon>
        <taxon>Litchfieldia</taxon>
    </lineage>
</organism>
<keyword evidence="1" id="KW-0472">Membrane</keyword>
<feature type="domain" description="SGNH hydrolase-type esterase" evidence="2">
    <location>
        <begin position="61"/>
        <end position="249"/>
    </location>
</feature>
<protein>
    <submittedName>
        <fullName evidence="3">GDSL family lipase</fullName>
    </submittedName>
</protein>
<evidence type="ECO:0000259" key="2">
    <source>
        <dbReference type="Pfam" id="PF13472"/>
    </source>
</evidence>
<dbReference type="Proteomes" id="UP001516662">
    <property type="component" value="Unassembled WGS sequence"/>
</dbReference>
<dbReference type="SUPFAM" id="SSF52266">
    <property type="entry name" value="SGNH hydrolase"/>
    <property type="match status" value="1"/>
</dbReference>
<dbReference type="InterPro" id="IPR051532">
    <property type="entry name" value="Ester_Hydrolysis_Enzymes"/>
</dbReference>
<accession>A0ABR9QGS2</accession>
<dbReference type="PANTHER" id="PTHR30383">
    <property type="entry name" value="THIOESTERASE 1/PROTEASE 1/LYSOPHOSPHOLIPASE L1"/>
    <property type="match status" value="1"/>
</dbReference>
<dbReference type="EMBL" id="JADCLJ010000014">
    <property type="protein sequence ID" value="MBE4907684.1"/>
    <property type="molecule type" value="Genomic_DNA"/>
</dbReference>
<proteinExistence type="predicted"/>
<evidence type="ECO:0000313" key="3">
    <source>
        <dbReference type="EMBL" id="MBE4907684.1"/>
    </source>
</evidence>
<dbReference type="InterPro" id="IPR013830">
    <property type="entry name" value="SGNH_hydro"/>
</dbReference>
<reference evidence="3 4" key="1">
    <citation type="submission" date="2020-10" db="EMBL/GenBank/DDBJ databases">
        <title>Bacillus sp. HD4P25, an endophyte from a halophyte.</title>
        <authorList>
            <person name="Sun J.-Q."/>
        </authorList>
    </citation>
    <scope>NUCLEOTIDE SEQUENCE [LARGE SCALE GENOMIC DNA]</scope>
    <source>
        <strain evidence="3 4">YIM 93174</strain>
    </source>
</reference>
<sequence>MKTNTVKVITFISVVASIVLIIGLFWTIKDQLFYSAETSDKPIEESPLETIDKQDTLNIVAVGDSLTRGTGDSSGKGYIGYLVDQLREKSDQEVQLTNLAIRGYTSEQLVGLIEQSEIQRQIRQADILIMTIGGNDLFQRGEALIDFNKEQNNVTKSAYLKNLESTFTSIRNLNSEAIVFHVGLYNPFQNLENADVTSEVVREWNYDSAEVAAKFYKIIQVPTYDLFQLNVEAYLFNDKFHPNEKGYKLIAERVASLTVFSEEGETENE</sequence>
<dbReference type="RefSeq" id="WP_193535164.1">
    <property type="nucleotide sequence ID" value="NZ_JADCLJ010000014.1"/>
</dbReference>
<dbReference type="Pfam" id="PF13472">
    <property type="entry name" value="Lipase_GDSL_2"/>
    <property type="match status" value="1"/>
</dbReference>
<gene>
    <name evidence="3" type="ORF">IMZ08_06410</name>
</gene>
<dbReference type="Gene3D" id="3.40.50.1110">
    <property type="entry name" value="SGNH hydrolase"/>
    <property type="match status" value="1"/>
</dbReference>
<feature type="transmembrane region" description="Helical" evidence="1">
    <location>
        <begin position="6"/>
        <end position="28"/>
    </location>
</feature>
<keyword evidence="1" id="KW-0812">Transmembrane</keyword>
<evidence type="ECO:0000256" key="1">
    <source>
        <dbReference type="SAM" id="Phobius"/>
    </source>
</evidence>
<keyword evidence="1" id="KW-1133">Transmembrane helix</keyword>
<name>A0ABR9QGS2_9BACI</name>
<dbReference type="PANTHER" id="PTHR30383:SF27">
    <property type="entry name" value="SPORE GERMINATION LIPASE LIPC"/>
    <property type="match status" value="1"/>
</dbReference>
<evidence type="ECO:0000313" key="4">
    <source>
        <dbReference type="Proteomes" id="UP001516662"/>
    </source>
</evidence>
<keyword evidence="4" id="KW-1185">Reference proteome</keyword>
<comment type="caution">
    <text evidence="3">The sequence shown here is derived from an EMBL/GenBank/DDBJ whole genome shotgun (WGS) entry which is preliminary data.</text>
</comment>